<proteinExistence type="predicted"/>
<feature type="region of interest" description="Disordered" evidence="1">
    <location>
        <begin position="876"/>
        <end position="895"/>
    </location>
</feature>
<dbReference type="FunFam" id="1.20.1310.20:FF:000001">
    <property type="entry name" value="Erythrocyte membrane protein 1, PfEMP1"/>
    <property type="match status" value="1"/>
</dbReference>
<dbReference type="FunFam" id="1.20.58.830:FF:000003">
    <property type="entry name" value="Erythrocyte membrane protein 1, PfEMP1"/>
    <property type="match status" value="1"/>
</dbReference>
<dbReference type="Pfam" id="PF15447">
    <property type="entry name" value="NTS"/>
    <property type="match status" value="1"/>
</dbReference>
<feature type="compositionally biased region" description="Basic and acidic residues" evidence="1">
    <location>
        <begin position="789"/>
        <end position="803"/>
    </location>
</feature>
<feature type="domain" description="Duffy-binding-like" evidence="7">
    <location>
        <begin position="327"/>
        <end position="495"/>
    </location>
</feature>
<feature type="compositionally biased region" description="Basic and acidic residues" evidence="1">
    <location>
        <begin position="979"/>
        <end position="988"/>
    </location>
</feature>
<dbReference type="FunFam" id="1.20.58.1930:FF:000001">
    <property type="entry name" value="Erythrocyte membrane protein 1, PfEMP1"/>
    <property type="match status" value="1"/>
</dbReference>
<feature type="domain" description="Duffy-antigen binding" evidence="4">
    <location>
        <begin position="121"/>
        <end position="323"/>
    </location>
</feature>
<dbReference type="Proteomes" id="UP000030694">
    <property type="component" value="Unassembled WGS sequence"/>
</dbReference>
<dbReference type="GO" id="GO:0046789">
    <property type="term" value="F:host cell surface receptor binding"/>
    <property type="evidence" value="ECO:0007669"/>
    <property type="project" value="InterPro"/>
</dbReference>
<dbReference type="EMBL" id="KI927610">
    <property type="protein sequence ID" value="ETW58822.1"/>
    <property type="molecule type" value="Genomic_DNA"/>
</dbReference>
<feature type="domain" description="Duffy-antigen binding" evidence="4">
    <location>
        <begin position="892"/>
        <end position="1128"/>
    </location>
</feature>
<feature type="region of interest" description="Disordered" evidence="1">
    <location>
        <begin position="1582"/>
        <end position="1704"/>
    </location>
</feature>
<dbReference type="Gene3D" id="1.20.58.830">
    <property type="match status" value="2"/>
</dbReference>
<dbReference type="Gene3D" id="1.20.1310.20">
    <property type="entry name" value="Duffy-antigen binding domain"/>
    <property type="match status" value="2"/>
</dbReference>
<dbReference type="Gene3D" id="1.20.58.1930">
    <property type="match status" value="2"/>
</dbReference>
<feature type="region of interest" description="Disordered" evidence="1">
    <location>
        <begin position="760"/>
        <end position="835"/>
    </location>
</feature>
<dbReference type="Pfam" id="PF05424">
    <property type="entry name" value="Duffy_binding"/>
    <property type="match status" value="2"/>
</dbReference>
<feature type="domain" description="Duffy-binding-like" evidence="3">
    <location>
        <begin position="1445"/>
        <end position="1586"/>
    </location>
</feature>
<feature type="domain" description="Duffy-binding-like" evidence="7">
    <location>
        <begin position="1186"/>
        <end position="1332"/>
    </location>
</feature>
<feature type="compositionally biased region" description="Acidic residues" evidence="1">
    <location>
        <begin position="1603"/>
        <end position="1612"/>
    </location>
</feature>
<evidence type="ECO:0000259" key="3">
    <source>
        <dbReference type="Pfam" id="PF03011"/>
    </source>
</evidence>
<gene>
    <name evidence="8" type="ORF">PFMC_05292</name>
</gene>
<accession>A0A024WZW2</accession>
<feature type="non-terminal residue" evidence="8">
    <location>
        <position position="1732"/>
    </location>
</feature>
<protein>
    <recommendedName>
        <fullName evidence="10">Erythrocyte membrane protein 1</fullName>
    </recommendedName>
</protein>
<reference evidence="8 9" key="2">
    <citation type="submission" date="2013-02" db="EMBL/GenBank/DDBJ databases">
        <title>The Genome Sequence of Plasmodium falciparum CAMP/Malaysia.</title>
        <authorList>
            <consortium name="The Broad Institute Genome Sequencing Platform"/>
            <consortium name="The Broad Institute Genome Sequencing Center for Infectious Disease"/>
            <person name="Neafsey D."/>
            <person name="Cheeseman I."/>
            <person name="Volkman S."/>
            <person name="Adams J."/>
            <person name="Walker B."/>
            <person name="Young S.K."/>
            <person name="Zeng Q."/>
            <person name="Gargeya S."/>
            <person name="Fitzgerald M."/>
            <person name="Haas B."/>
            <person name="Abouelleil A."/>
            <person name="Alvarado L."/>
            <person name="Arachchi H.M."/>
            <person name="Berlin A.M."/>
            <person name="Chapman S.B."/>
            <person name="Dewar J."/>
            <person name="Goldberg J."/>
            <person name="Griggs A."/>
            <person name="Gujja S."/>
            <person name="Hansen M."/>
            <person name="Howarth C."/>
            <person name="Imamovic A."/>
            <person name="Larimer J."/>
            <person name="McCowan C."/>
            <person name="Murphy C."/>
            <person name="Neiman D."/>
            <person name="Pearson M."/>
            <person name="Priest M."/>
            <person name="Roberts A."/>
            <person name="Saif S."/>
            <person name="Shea T."/>
            <person name="Sisk P."/>
            <person name="Sykes S."/>
            <person name="Wortman J."/>
            <person name="Nusbaum C."/>
            <person name="Birren B."/>
        </authorList>
    </citation>
    <scope>NUCLEOTIDE SEQUENCE [LARGE SCALE GENOMIC DNA]</scope>
    <source>
        <strain evidence="8 9">CAMP/Malaysia</strain>
    </source>
</reference>
<dbReference type="InterPro" id="IPR008602">
    <property type="entry name" value="Duffy-antigen-binding"/>
</dbReference>
<evidence type="ECO:0000313" key="9">
    <source>
        <dbReference type="Proteomes" id="UP000030694"/>
    </source>
</evidence>
<organism evidence="8 9">
    <name type="scientific">Plasmodium falciparum (isolate Camp / Malaysia)</name>
    <dbReference type="NCBI Taxonomy" id="5835"/>
    <lineage>
        <taxon>Eukaryota</taxon>
        <taxon>Sar</taxon>
        <taxon>Alveolata</taxon>
        <taxon>Apicomplexa</taxon>
        <taxon>Aconoidasida</taxon>
        <taxon>Haemosporida</taxon>
        <taxon>Plasmodiidae</taxon>
        <taxon>Plasmodium</taxon>
        <taxon>Plasmodium (Laverania)</taxon>
    </lineage>
</organism>
<feature type="domain" description="Cysteine-rich interdomain region 1 gamma" evidence="6">
    <location>
        <begin position="1380"/>
        <end position="1429"/>
    </location>
</feature>
<dbReference type="InterPro" id="IPR004258">
    <property type="entry name" value="DBL"/>
</dbReference>
<feature type="compositionally biased region" description="Polar residues" evidence="1">
    <location>
        <begin position="924"/>
        <end position="944"/>
    </location>
</feature>
<feature type="compositionally biased region" description="Acidic residues" evidence="1">
    <location>
        <begin position="770"/>
        <end position="788"/>
    </location>
</feature>
<feature type="transmembrane region" description="Helical" evidence="2">
    <location>
        <begin position="1705"/>
        <end position="1731"/>
    </location>
</feature>
<dbReference type="Pfam" id="PF18562">
    <property type="entry name" value="CIDR1_gamma"/>
    <property type="match status" value="1"/>
</dbReference>
<evidence type="ECO:0000313" key="8">
    <source>
        <dbReference type="EMBL" id="ETW58822.1"/>
    </source>
</evidence>
<name>A0A024WZW2_PLAFC</name>
<evidence type="ECO:0000259" key="4">
    <source>
        <dbReference type="Pfam" id="PF05424"/>
    </source>
</evidence>
<feature type="compositionally biased region" description="Pro residues" evidence="1">
    <location>
        <begin position="1688"/>
        <end position="1701"/>
    </location>
</feature>
<evidence type="ECO:0000256" key="1">
    <source>
        <dbReference type="SAM" id="MobiDB-lite"/>
    </source>
</evidence>
<feature type="domain" description="Plasmodium falciparum erythrocyte membrane protein-1 N-terminal segment" evidence="5">
    <location>
        <begin position="12"/>
        <end position="47"/>
    </location>
</feature>
<sequence>MAPAGSNTQDESAKHMFDRIGEKVYDKVKEEAENYIDDLKGLLTSATLLGVETGDTTDTCTLVKQYYDGVNKGGGGKGERYPCTELSRKYVERFSDKIGGQCTNKKIKGNEYNKTTRKDCGACAPYRRLHLCHHNLESINTDKIDSGNAKHNLLLEVCMAAKYEGDSINTHYTKHEHKYKDTGTASQLCTVLARSFADIGDIVRGKDPFYGNTYESTQREQLEKNLQKIFKQIHEDVTSTSVKNRQALRDRYHKDGPEFFKLREDWWNNNRKMVWIAMTCGEPEKAEYFRKACSEGKTPTNKQCRCPSHKVPTYFDYVPQYLRWFEEWAEDFCRKRKHKLENAITNCRGEGGNDKYCSGNGYNCKETIRVIERFVEGDDCHKCSVACKPFVEWLDNQKLEFDKQKNKYTKEIKKKDHPTTITIRTANANTTINNLYVKDFYQQLQSDYGDVKKFLGLLNKETTCKDHPKVEVNGETADSIDFNNHEDNETFCRTKYCEPCPWCGLEEQKDGKWKRLEQGDHECPQEIKKTYPESNTTDIPVLTPGKGKTGILDKYKKFCDSVNGKNGAPGTANGGGQINNWQCHYEDTNRNNCILGEWKNFKNEENPISYYSFFYGSIIDMLNESIEWRTELDKCLKKDSETCKSRCHGKCKCYKGWLEEKKKELDGIKIHFRKQKDMLENEFSKADPDITLNFTLNTNFLKDIKEAYPYEQQLEKIEKLLEKKMDKVYNAERKKTIIEEFLEEEQQKAGECLKTHKEKCENTARGPDGANEEEEEDDEDDEEVEESEGSGKDATEVTGRGEEPPPTPPEVKPATEDAVEGPPQQEASPTTKDKVKPCDIVNTLFTSGEPKNTFKEACKQKYGGNNSRLGWKCIPTSGGGEKSGDNTGSGSVCVPPRRRKLYIGKIKEWANKVTPQAGGVETTEAGSQETSETSSQIDGKTTSESSDKDPQVALLKAFVKSAAVETFFLWDRYKKIKEKEKQEKKDAKGQIYESGGKDEANKNKDPQNQLKKGIIPEEFKRQMFYTLGDYRDICVGVKDDVAEALKASGDNKSGDKNIKDISEKIKEMLGKQPGPPVTKNSVDPRKTWWNENGKKIWEGMLCALTYDTNSGGEGKSPTQDPAVRAQLWDNTKNTLKDTYTYETVTFKGGFDDTDTSAAKKSDDSPTTTTILSKFVQRPTFFRWLEEWGEEFCHKQKHKLYIIKKECKVDKGDDGRCSGDGFKCTQIVENENGTITGLDCPGCAKYCGFYKKWIKKKKDEFIKQKDRYQTEIRDVHNNNDNGFSTTIKAYTDATKFLEKLEGPCKSNNENDDDDDSEEDNEINFQESTTFEHTQKCDPCSKFKINCKENGKCKNGGGGTNHKCNGKTPIDATDIEKKTDGNENIDMLVSDNGATEFNDLSDCQNADIFKGIRKEQWKCGKVCGLDVCGLKSDNGENKDQIITIRGLVAHWVQNFLEDYNKIRKKLKTCMNSEVSKSENNCEKKHKCVNEWIEKKRTEWTKIKEYYQKQYGGNDSDNSYSVRTFLEEVIPQITDANDKKQIIKLSKFDNSCGCSFSAHSTNGKDDAIDCMIKNLEKKIEECKKKHAQNGGDQTKQTCENSHPEPEEPLEEEENPENIVENMRPNICPPPEKEEVKEESGCEPENEKKKEKEKEEQEEPASEGGGTEGKTPTPSSVETDKEKPKTQEEKLPTPPSQPEPPPNPFNHPAVIPALVTSTLAWSVGIGFATFTYFYLK</sequence>
<feature type="compositionally biased region" description="Basic and acidic residues" evidence="1">
    <location>
        <begin position="995"/>
        <end position="1005"/>
    </location>
</feature>
<feature type="compositionally biased region" description="Basic and acidic residues" evidence="1">
    <location>
        <begin position="1627"/>
        <end position="1651"/>
    </location>
</feature>
<evidence type="ECO:0000259" key="7">
    <source>
        <dbReference type="Pfam" id="PF22672"/>
    </source>
</evidence>
<dbReference type="InterPro" id="IPR042202">
    <property type="entry name" value="Duffy-ag-bd_sf"/>
</dbReference>
<feature type="region of interest" description="Disordered" evidence="1">
    <location>
        <begin position="979"/>
        <end position="1012"/>
    </location>
</feature>
<dbReference type="InterPro" id="IPR029210">
    <property type="entry name" value="PfEMP1_NTS"/>
</dbReference>
<feature type="region of interest" description="Disordered" evidence="1">
    <location>
        <begin position="914"/>
        <end position="948"/>
    </location>
</feature>
<feature type="domain" description="Duffy-binding-like" evidence="3">
    <location>
        <begin position="613"/>
        <end position="760"/>
    </location>
</feature>
<dbReference type="SUPFAM" id="SSF140924">
    <property type="entry name" value="Duffy binding domain-like"/>
    <property type="match status" value="4"/>
</dbReference>
<evidence type="ECO:0000259" key="5">
    <source>
        <dbReference type="Pfam" id="PF15447"/>
    </source>
</evidence>
<evidence type="ECO:0008006" key="10">
    <source>
        <dbReference type="Google" id="ProtNLM"/>
    </source>
</evidence>
<dbReference type="InterPro" id="IPR054595">
    <property type="entry name" value="DBL_C"/>
</dbReference>
<feature type="compositionally biased region" description="Basic and acidic residues" evidence="1">
    <location>
        <begin position="1674"/>
        <end position="1687"/>
    </location>
</feature>
<evidence type="ECO:0000259" key="6">
    <source>
        <dbReference type="Pfam" id="PF18562"/>
    </source>
</evidence>
<keyword evidence="2" id="KW-1133">Transmembrane helix</keyword>
<keyword evidence="2" id="KW-0812">Transmembrane</keyword>
<evidence type="ECO:0000256" key="2">
    <source>
        <dbReference type="SAM" id="Phobius"/>
    </source>
</evidence>
<dbReference type="Pfam" id="PF22672">
    <property type="entry name" value="DBL_C"/>
    <property type="match status" value="2"/>
</dbReference>
<dbReference type="Pfam" id="PF03011">
    <property type="entry name" value="PFEMP"/>
    <property type="match status" value="2"/>
</dbReference>
<keyword evidence="2" id="KW-0472">Membrane</keyword>
<reference evidence="8 9" key="1">
    <citation type="submission" date="2013-02" db="EMBL/GenBank/DDBJ databases">
        <title>The Genome Annotation of Plasmodium falciparum CAMP/Malaysia.</title>
        <authorList>
            <consortium name="The Broad Institute Genome Sequencing Platform"/>
            <consortium name="The Broad Institute Genome Sequencing Center for Infectious Disease"/>
            <person name="Neafsey D."/>
            <person name="Hoffman S."/>
            <person name="Volkman S."/>
            <person name="Rosenthal P."/>
            <person name="Walker B."/>
            <person name="Young S.K."/>
            <person name="Zeng Q."/>
            <person name="Gargeya S."/>
            <person name="Fitzgerald M."/>
            <person name="Haas B."/>
            <person name="Abouelleil A."/>
            <person name="Allen A.W."/>
            <person name="Alvarado L."/>
            <person name="Arachchi H.M."/>
            <person name="Berlin A.M."/>
            <person name="Chapman S.B."/>
            <person name="Gainer-Dewar J."/>
            <person name="Goldberg J."/>
            <person name="Griggs A."/>
            <person name="Gujja S."/>
            <person name="Hansen M."/>
            <person name="Howarth C."/>
            <person name="Imamovic A."/>
            <person name="Ireland A."/>
            <person name="Larimer J."/>
            <person name="McCowan C."/>
            <person name="Murphy C."/>
            <person name="Pearson M."/>
            <person name="Poon T.W."/>
            <person name="Priest M."/>
            <person name="Roberts A."/>
            <person name="Saif S."/>
            <person name="Shea T."/>
            <person name="Sisk P."/>
            <person name="Sykes S."/>
            <person name="Wortman J."/>
            <person name="Nusbaum C."/>
            <person name="Birren B."/>
        </authorList>
    </citation>
    <scope>NUCLEOTIDE SEQUENCE [LARGE SCALE GENOMIC DNA]</scope>
    <source>
        <strain evidence="8 9">CAMP/Malaysia</strain>
    </source>
</reference>
<dbReference type="InterPro" id="IPR041480">
    <property type="entry name" value="CIDR1_gamma"/>
</dbReference>
<dbReference type="GO" id="GO:0016020">
    <property type="term" value="C:membrane"/>
    <property type="evidence" value="ECO:0007669"/>
    <property type="project" value="InterPro"/>
</dbReference>